<evidence type="ECO:0000256" key="8">
    <source>
        <dbReference type="SAM" id="MobiDB-lite"/>
    </source>
</evidence>
<keyword evidence="7" id="KW-0808">Transferase</keyword>
<dbReference type="EC" id="2.1.1.319" evidence="1"/>
<dbReference type="EMBL" id="BEGY01000062">
    <property type="protein sequence ID" value="GAX81175.1"/>
    <property type="molecule type" value="Genomic_DNA"/>
</dbReference>
<dbReference type="InterPro" id="IPR011990">
    <property type="entry name" value="TPR-like_helical_dom_sf"/>
</dbReference>
<feature type="region of interest" description="Disordered" evidence="8">
    <location>
        <begin position="42"/>
        <end position="64"/>
    </location>
</feature>
<protein>
    <recommendedName>
        <fullName evidence="1">type I protein arginine methyltransferase</fullName>
        <ecNumber evidence="1">2.1.1.319</ecNumber>
    </recommendedName>
</protein>
<evidence type="ECO:0000256" key="2">
    <source>
        <dbReference type="ARBA" id="ARBA00022691"/>
    </source>
</evidence>
<evidence type="ECO:0000256" key="4">
    <source>
        <dbReference type="ARBA" id="ARBA00023163"/>
    </source>
</evidence>
<comment type="catalytic activity">
    <reaction evidence="5">
        <text>L-arginyl-[protein] + 2 S-adenosyl-L-methionine = N(omega),N(omega)-dimethyl-L-arginyl-[protein] + 2 S-adenosyl-L-homocysteine + 2 H(+)</text>
        <dbReference type="Rhea" id="RHEA:48096"/>
        <dbReference type="Rhea" id="RHEA-COMP:10532"/>
        <dbReference type="Rhea" id="RHEA-COMP:11991"/>
        <dbReference type="ChEBI" id="CHEBI:15378"/>
        <dbReference type="ChEBI" id="CHEBI:29965"/>
        <dbReference type="ChEBI" id="CHEBI:57856"/>
        <dbReference type="ChEBI" id="CHEBI:59789"/>
        <dbReference type="ChEBI" id="CHEBI:61897"/>
        <dbReference type="EC" id="2.1.1.319"/>
    </reaction>
</comment>
<feature type="compositionally biased region" description="Polar residues" evidence="8">
    <location>
        <begin position="467"/>
        <end position="493"/>
    </location>
</feature>
<dbReference type="InterPro" id="IPR025799">
    <property type="entry name" value="Arg_MeTrfase"/>
</dbReference>
<dbReference type="GO" id="GO:0016274">
    <property type="term" value="F:protein-arginine N-methyltransferase activity"/>
    <property type="evidence" value="ECO:0007669"/>
    <property type="project" value="InterPro"/>
</dbReference>
<reference evidence="9 10" key="1">
    <citation type="submission" date="2017-08" db="EMBL/GenBank/DDBJ databases">
        <title>Acidophilic green algal genome provides insights into adaptation to an acidic environment.</title>
        <authorList>
            <person name="Hirooka S."/>
            <person name="Hirose Y."/>
            <person name="Kanesaki Y."/>
            <person name="Higuchi S."/>
            <person name="Fujiwara T."/>
            <person name="Onuma R."/>
            <person name="Era A."/>
            <person name="Ohbayashi R."/>
            <person name="Uzuka A."/>
            <person name="Nozaki H."/>
            <person name="Yoshikawa H."/>
            <person name="Miyagishima S.Y."/>
        </authorList>
    </citation>
    <scope>NUCLEOTIDE SEQUENCE [LARGE SCALE GENOMIC DNA]</scope>
    <source>
        <strain evidence="9 10">NIES-2499</strain>
    </source>
</reference>
<name>A0A250XDL2_9CHLO</name>
<sequence length="1212" mass="131596">MSACAGSQVGETHSVIKAAAEAGGNIMLHQIEERLNDIRQEKGQESQNGDNAPKETTLKGSNGVPGLNNLNKQAILLARSGDHVGATACLTHLLEQARRCNVTHPELYVCLSNRCNSFLALECFSEALEDARQALLLIQKAFPGGRHAFHPLFTKVTVRMGQALLGMCCHREALMAFEDALKLNPDNIDARLGLERAHQAMLRSVLRGENLERRALPPPAPSLRIASLPHSSPAHHIRCEDRLPTQLLTPFQAERDPSTRDIYNYCTVQADTRLPLRYLDQYLQDRQRLTLSSQAVQHAVQEVQARGVDCRVLIVGSGAAGLMAMVALKAGALHVTCVERWMYMAQSCREVLVHNGASLEDIKVVCKRPCDLTSEDVPIPPNLVIACDLIDEGILTGGLLTAVKSVMQKGLVMLDAVIIPSSITVKVQAMQAQTAPSVCGIQLGALDRYRWLTGPAGVCSASHMRQPATSRPSTSTHLPEQLLTSDGSSSGSCETPPPPPLPYIFRPLSEPQECWTFDLYCPPEESCHKHVDLEMKVEGNWNAVLYWAEVRLYKELTWSTGFGQHAENCHHDQKCVTCASIQPALQYMAGSLAVHPQMVLPLLASHNTVRLKFELEEGEYQYLHKRDASLPRHHFAMAADTVRLEAYNKALKKAVQLIKTGATASATPKSDAIPALSHTSVQALDLGCGTGVLAMLATRAGADHVVAVEAHPTLCDIARRNVAMNGLSRKVSVVNEDVSNLQRGTHLSHCGANLVVLDLFDAGLLGNNCIRLLAAVRQRVLQPGAIVVPASASLYCMGVEVLTRRCLDFDLSPINKFRWTEGYTPVQLANLPHRALTAPQLFSHISFSDHSHHQDTLSRLINSDTVTLTVIRQGVLNAVVFWFDLHMDPEGQEVLSNAPPSAMDLLLPTDDSGNVTASEVVGGCCSVRDTDVHCIMLEGAEQGPGSTNSPPSSCYWGQGLQYLDIATVVVPAAKSRAGTAADDQQETPAAASATASAHNGTTDKDAYQVASDEEGPNGIGNEVDAGDDDSKNAARVGDVIVADGEAPMDEGLGSRRPAVLHNAPCQDRRVPPLKANTTEGQVTLLVKRTAPNGALSFSLHLKEGMAGIHVPKSPWKVEWGGGASIENPHRQRVLYCELLVKDLLQRLPCGRFPSVEEDFKVMEAHCGSLYLDLTSIAEAWHELCLMEVLYRNPSRFPSVLPEHISSKLLTWG</sequence>
<accession>A0A250XDL2</accession>
<feature type="region of interest" description="Disordered" evidence="8">
    <location>
        <begin position="978"/>
        <end position="1032"/>
    </location>
</feature>
<dbReference type="Pfam" id="PF06325">
    <property type="entry name" value="PrmA"/>
    <property type="match status" value="1"/>
</dbReference>
<dbReference type="PROSITE" id="PS50005">
    <property type="entry name" value="TPR"/>
    <property type="match status" value="1"/>
</dbReference>
<dbReference type="GO" id="GO:0032259">
    <property type="term" value="P:methylation"/>
    <property type="evidence" value="ECO:0007669"/>
    <property type="project" value="UniProtKB-KW"/>
</dbReference>
<evidence type="ECO:0000313" key="9">
    <source>
        <dbReference type="EMBL" id="GAX81175.1"/>
    </source>
</evidence>
<dbReference type="OrthoDB" id="412876at2759"/>
<dbReference type="Proteomes" id="UP000232323">
    <property type="component" value="Unassembled WGS sequence"/>
</dbReference>
<dbReference type="InterPro" id="IPR019734">
    <property type="entry name" value="TPR_rpt"/>
</dbReference>
<feature type="region of interest" description="Disordered" evidence="8">
    <location>
        <begin position="461"/>
        <end position="496"/>
    </location>
</feature>
<feature type="repeat" description="TPR" evidence="6">
    <location>
        <begin position="154"/>
        <end position="187"/>
    </location>
</feature>
<dbReference type="STRING" id="1157962.A0A250XDL2"/>
<dbReference type="Gene3D" id="1.25.40.10">
    <property type="entry name" value="Tetratricopeptide repeat domain"/>
    <property type="match status" value="1"/>
</dbReference>
<gene>
    <name evidence="9" type="ORF">CEUSTIGMA_g8608.t1</name>
</gene>
<dbReference type="SUPFAM" id="SSF48452">
    <property type="entry name" value="TPR-like"/>
    <property type="match status" value="1"/>
</dbReference>
<dbReference type="SMART" id="SM00028">
    <property type="entry name" value="TPR"/>
    <property type="match status" value="2"/>
</dbReference>
<dbReference type="InterPro" id="IPR029063">
    <property type="entry name" value="SAM-dependent_MTases_sf"/>
</dbReference>
<dbReference type="PANTHER" id="PTHR11006:SF10">
    <property type="entry name" value="HISTONE-ARGININE METHYLTRANSFERASE CARMER-RELATED"/>
    <property type="match status" value="1"/>
</dbReference>
<keyword evidence="3" id="KW-0805">Transcription regulation</keyword>
<dbReference type="SUPFAM" id="SSF53335">
    <property type="entry name" value="S-adenosyl-L-methionine-dependent methyltransferases"/>
    <property type="match status" value="2"/>
</dbReference>
<dbReference type="PANTHER" id="PTHR11006">
    <property type="entry name" value="PROTEIN ARGININE N-METHYLTRANSFERASE"/>
    <property type="match status" value="1"/>
</dbReference>
<dbReference type="PROSITE" id="PS51678">
    <property type="entry name" value="SAM_MT_PRMT"/>
    <property type="match status" value="1"/>
</dbReference>
<evidence type="ECO:0000313" key="10">
    <source>
        <dbReference type="Proteomes" id="UP000232323"/>
    </source>
</evidence>
<keyword evidence="4" id="KW-0804">Transcription</keyword>
<dbReference type="CDD" id="cd02440">
    <property type="entry name" value="AdoMet_MTases"/>
    <property type="match status" value="1"/>
</dbReference>
<keyword evidence="2 7" id="KW-0949">S-adenosyl-L-methionine</keyword>
<evidence type="ECO:0000256" key="3">
    <source>
        <dbReference type="ARBA" id="ARBA00023015"/>
    </source>
</evidence>
<dbReference type="AlphaFoldDB" id="A0A250XDL2"/>
<keyword evidence="7" id="KW-0489">Methyltransferase</keyword>
<organism evidence="9 10">
    <name type="scientific">Chlamydomonas eustigma</name>
    <dbReference type="NCBI Taxonomy" id="1157962"/>
    <lineage>
        <taxon>Eukaryota</taxon>
        <taxon>Viridiplantae</taxon>
        <taxon>Chlorophyta</taxon>
        <taxon>core chlorophytes</taxon>
        <taxon>Chlorophyceae</taxon>
        <taxon>CS clade</taxon>
        <taxon>Chlamydomonadales</taxon>
        <taxon>Chlamydomonadaceae</taxon>
        <taxon>Chlamydomonas</taxon>
    </lineage>
</organism>
<evidence type="ECO:0000256" key="7">
    <source>
        <dbReference type="PROSITE-ProRule" id="PRU01015"/>
    </source>
</evidence>
<proteinExistence type="predicted"/>
<evidence type="ECO:0000256" key="5">
    <source>
        <dbReference type="ARBA" id="ARBA00049086"/>
    </source>
</evidence>
<dbReference type="Gene3D" id="3.40.50.150">
    <property type="entry name" value="Vaccinia Virus protein VP39"/>
    <property type="match status" value="2"/>
</dbReference>
<dbReference type="Gene3D" id="2.70.160.11">
    <property type="entry name" value="Hnrnp arginine n-methyltransferase1"/>
    <property type="match status" value="2"/>
</dbReference>
<keyword evidence="10" id="KW-1185">Reference proteome</keyword>
<keyword evidence="6" id="KW-0802">TPR repeat</keyword>
<evidence type="ECO:0000256" key="6">
    <source>
        <dbReference type="PROSITE-ProRule" id="PRU00339"/>
    </source>
</evidence>
<evidence type="ECO:0000256" key="1">
    <source>
        <dbReference type="ARBA" id="ARBA00011925"/>
    </source>
</evidence>
<comment type="caution">
    <text evidence="9">The sequence shown here is derived from an EMBL/GenBank/DDBJ whole genome shotgun (WGS) entry which is preliminary data.</text>
</comment>
<dbReference type="GO" id="GO:0042054">
    <property type="term" value="F:histone methyltransferase activity"/>
    <property type="evidence" value="ECO:0007669"/>
    <property type="project" value="TreeGrafter"/>
</dbReference>